<evidence type="ECO:0000259" key="2">
    <source>
        <dbReference type="Pfam" id="PF00582"/>
    </source>
</evidence>
<comment type="similarity">
    <text evidence="1">Belongs to the universal stress protein A family.</text>
</comment>
<dbReference type="RefSeq" id="WP_126683429.1">
    <property type="nucleotide sequence ID" value="NZ_RYYV01000002.1"/>
</dbReference>
<dbReference type="AlphaFoldDB" id="A0A432MB39"/>
<keyword evidence="4" id="KW-1185">Reference proteome</keyword>
<feature type="domain" description="UspA" evidence="2">
    <location>
        <begin position="169"/>
        <end position="292"/>
    </location>
</feature>
<dbReference type="EMBL" id="RYYV01000002">
    <property type="protein sequence ID" value="RUL78972.1"/>
    <property type="molecule type" value="Genomic_DNA"/>
</dbReference>
<dbReference type="InterPro" id="IPR006016">
    <property type="entry name" value="UspA"/>
</dbReference>
<comment type="caution">
    <text evidence="3">The sequence shown here is derived from an EMBL/GenBank/DDBJ whole genome shotgun (WGS) entry which is preliminary data.</text>
</comment>
<evidence type="ECO:0000256" key="1">
    <source>
        <dbReference type="ARBA" id="ARBA00008791"/>
    </source>
</evidence>
<protein>
    <submittedName>
        <fullName evidence="3">Universal stress protein</fullName>
    </submittedName>
</protein>
<accession>A0A432MB39</accession>
<name>A0A432MB39_9GAMM</name>
<dbReference type="Gene3D" id="3.40.50.12370">
    <property type="match status" value="1"/>
</dbReference>
<dbReference type="InterPro" id="IPR006015">
    <property type="entry name" value="Universal_stress_UspA"/>
</dbReference>
<reference evidence="3 4" key="1">
    <citation type="submission" date="2018-12" db="EMBL/GenBank/DDBJ databases">
        <title>Dyella dinghuensis sp. nov. DHOA06 and Dyella choica sp. nov. 4M-K27, isolated from forest soil.</title>
        <authorList>
            <person name="Qiu L.-H."/>
            <person name="Gao Z.-H."/>
        </authorList>
    </citation>
    <scope>NUCLEOTIDE SEQUENCE [LARGE SCALE GENOMIC DNA]</scope>
    <source>
        <strain evidence="3 4">4M-K27</strain>
    </source>
</reference>
<dbReference type="SUPFAM" id="SSF52402">
    <property type="entry name" value="Adenine nucleotide alpha hydrolases-like"/>
    <property type="match status" value="1"/>
</dbReference>
<evidence type="ECO:0000313" key="4">
    <source>
        <dbReference type="Proteomes" id="UP000274358"/>
    </source>
</evidence>
<dbReference type="Proteomes" id="UP000274358">
    <property type="component" value="Unassembled WGS sequence"/>
</dbReference>
<gene>
    <name evidence="3" type="ORF">EKH80_04005</name>
</gene>
<dbReference type="CDD" id="cd00293">
    <property type="entry name" value="USP-like"/>
    <property type="match status" value="1"/>
</dbReference>
<evidence type="ECO:0000313" key="3">
    <source>
        <dbReference type="EMBL" id="RUL78972.1"/>
    </source>
</evidence>
<dbReference type="PRINTS" id="PR01438">
    <property type="entry name" value="UNVRSLSTRESS"/>
</dbReference>
<organism evidence="3 4">
    <name type="scientific">Dyella choica</name>
    <dbReference type="NCBI Taxonomy" id="1927959"/>
    <lineage>
        <taxon>Bacteria</taxon>
        <taxon>Pseudomonadati</taxon>
        <taxon>Pseudomonadota</taxon>
        <taxon>Gammaproteobacteria</taxon>
        <taxon>Lysobacterales</taxon>
        <taxon>Rhodanobacteraceae</taxon>
        <taxon>Dyella</taxon>
    </lineage>
</organism>
<sequence length="294" mass="32335">MNIEASRRASADVSRQPAHAPSNFHDVLALGTSVAPWSPALLAAVDIAALWNSNVTGCYVPGCLREQRALEDDPTVLSLLADIGQEWIDDTEAFQTYAKDHGARHAAWMVTRTAIAPTLRKLGAWHDLAVLERDMVDETRLFDILGEAMLCSRVPCLVLPQGWNKTLPFKRIVVAWNGSFESTRALHSALPLLQLAREVSLINGHISDPDPNRLSVAEPDPMIYIMHHAVAAKPHYLNVSADEAGKALLDRTQHEHADLLVMGGYGHSRIRERILGGATRHVMAHAGIPVFMQH</sequence>
<proteinExistence type="inferred from homology"/>
<dbReference type="Pfam" id="PF00582">
    <property type="entry name" value="Usp"/>
    <property type="match status" value="1"/>
</dbReference>
<dbReference type="OrthoDB" id="9804721at2"/>